<dbReference type="InterPro" id="IPR043129">
    <property type="entry name" value="ATPase_NBD"/>
</dbReference>
<dbReference type="PANTHER" id="PTHR47363">
    <property type="entry name" value="GLUCOKINASE"/>
    <property type="match status" value="1"/>
</dbReference>
<dbReference type="AlphaFoldDB" id="A0A061RVU6"/>
<gene>
    <name evidence="4" type="primary">GLK</name>
    <name evidence="4" type="ORF">TSPGSL018_18720</name>
    <name evidence="3" type="ORF">TSPGSL018_31025</name>
</gene>
<dbReference type="EMBL" id="GBEZ01008544">
    <property type="protein sequence ID" value="JAC77002.1"/>
    <property type="molecule type" value="Transcribed_RNA"/>
</dbReference>
<dbReference type="NCBIfam" id="TIGR00749">
    <property type="entry name" value="glk"/>
    <property type="match status" value="1"/>
</dbReference>
<dbReference type="PANTHER" id="PTHR47363:SF1">
    <property type="entry name" value="GLUCOKINASE"/>
    <property type="match status" value="1"/>
</dbReference>
<dbReference type="GO" id="GO:0004340">
    <property type="term" value="F:glucokinase activity"/>
    <property type="evidence" value="ECO:0007669"/>
    <property type="project" value="InterPro"/>
</dbReference>
<evidence type="ECO:0000313" key="3">
    <source>
        <dbReference type="EMBL" id="JAC59604.1"/>
    </source>
</evidence>
<dbReference type="GO" id="GO:0005536">
    <property type="term" value="F:D-glucose binding"/>
    <property type="evidence" value="ECO:0007669"/>
    <property type="project" value="InterPro"/>
</dbReference>
<protein>
    <submittedName>
        <fullName evidence="4">Glucokinase</fullName>
    </submittedName>
</protein>
<dbReference type="SUPFAM" id="SSF53067">
    <property type="entry name" value="Actin-like ATPase domain"/>
    <property type="match status" value="1"/>
</dbReference>
<sequence>MNSTQFDWMLCGDIGGTNSRLKLFQVPRGAAMSQGHIPGDLVHSKEYMNERFETFALVCTAFLSEAGDVLRADFSARPIRVAAFAVAGPVDRNRVAFTNRSSWVIDGEELSAELGIGRVHLINDFVANGYGLLALKDEETYVLQEGDRKPNGVVAMLGAGTGLGECFLTSSAANPGVYECFPSEGGHSEFAPRTDMEIELLKFLKSKFGENHRVSYERIVSGKGIANVYEFLRTRFPEKVNPDLDEKILSSGDQMGGVIAQHQETDALCKWAMEVFYSSYGSEAGSVALKFLPFGGLYVAGGIAPKNLKHLVAERKYKGFDIGFMAAFRDKGRVSPMLQQIPVKVVLAEDLGQRGSKYLAFRSLHKELCEKGLVTTLC</sequence>
<organism evidence="4">
    <name type="scientific">Tetraselmis sp. GSL018</name>
    <dbReference type="NCBI Taxonomy" id="582737"/>
    <lineage>
        <taxon>Eukaryota</taxon>
        <taxon>Viridiplantae</taxon>
        <taxon>Chlorophyta</taxon>
        <taxon>core chlorophytes</taxon>
        <taxon>Chlorodendrophyceae</taxon>
        <taxon>Chlorodendrales</taxon>
        <taxon>Chlorodendraceae</taxon>
        <taxon>Tetraselmis</taxon>
    </lineage>
</organism>
<dbReference type="InterPro" id="IPR003836">
    <property type="entry name" value="Glucokinase"/>
</dbReference>
<dbReference type="Gene3D" id="3.30.420.40">
    <property type="match status" value="1"/>
</dbReference>
<dbReference type="GO" id="GO:0006096">
    <property type="term" value="P:glycolytic process"/>
    <property type="evidence" value="ECO:0007669"/>
    <property type="project" value="InterPro"/>
</dbReference>
<dbReference type="Gene3D" id="3.40.367.20">
    <property type="match status" value="1"/>
</dbReference>
<evidence type="ECO:0000313" key="4">
    <source>
        <dbReference type="EMBL" id="JAC77002.1"/>
    </source>
</evidence>
<dbReference type="CDD" id="cd24008">
    <property type="entry name" value="ASKHA_NBD_GLK"/>
    <property type="match status" value="1"/>
</dbReference>
<dbReference type="GO" id="GO:0005524">
    <property type="term" value="F:ATP binding"/>
    <property type="evidence" value="ECO:0007669"/>
    <property type="project" value="InterPro"/>
</dbReference>
<evidence type="ECO:0000256" key="1">
    <source>
        <dbReference type="ARBA" id="ARBA00022679"/>
    </source>
</evidence>
<name>A0A061RVU6_9CHLO</name>
<evidence type="ECO:0000256" key="2">
    <source>
        <dbReference type="ARBA" id="ARBA00022777"/>
    </source>
</evidence>
<accession>A0A061RVU6</accession>
<keyword evidence="2 4" id="KW-0418">Kinase</keyword>
<dbReference type="Pfam" id="PF02685">
    <property type="entry name" value="Glucokinase"/>
    <property type="match status" value="1"/>
</dbReference>
<dbReference type="EMBL" id="GBEZ01027740">
    <property type="protein sequence ID" value="JAC59604.1"/>
    <property type="molecule type" value="Transcribed_RNA"/>
</dbReference>
<reference evidence="4" key="1">
    <citation type="submission" date="2014-05" db="EMBL/GenBank/DDBJ databases">
        <title>The transcriptome of the halophilic microalga Tetraselmis sp. GSL018 isolated from the Great Salt Lake, Utah.</title>
        <authorList>
            <person name="Jinkerson R.E."/>
            <person name="D'Adamo S."/>
            <person name="Posewitz M.C."/>
        </authorList>
    </citation>
    <scope>NUCLEOTIDE SEQUENCE</scope>
    <source>
        <strain evidence="4">GSL018</strain>
    </source>
</reference>
<keyword evidence="1" id="KW-0808">Transferase</keyword>
<proteinExistence type="predicted"/>